<dbReference type="InterPro" id="IPR036188">
    <property type="entry name" value="FAD/NAD-bd_sf"/>
</dbReference>
<evidence type="ECO:0000256" key="5">
    <source>
        <dbReference type="ARBA" id="ARBA00022857"/>
    </source>
</evidence>
<dbReference type="Gene3D" id="3.50.50.60">
    <property type="entry name" value="FAD/NAD(P)-binding domain"/>
    <property type="match status" value="1"/>
</dbReference>
<evidence type="ECO:0000256" key="2">
    <source>
        <dbReference type="ARBA" id="ARBA00009183"/>
    </source>
</evidence>
<evidence type="ECO:0000313" key="7">
    <source>
        <dbReference type="EMBL" id="CAF4645259.1"/>
    </source>
</evidence>
<keyword evidence="3" id="KW-0285">Flavoprotein</keyword>
<accession>A0A8S2ZQ22</accession>
<name>A0A8S2ZQ22_9BILA</name>
<dbReference type="EMBL" id="CAJOBC010140820">
    <property type="protein sequence ID" value="CAF4645259.1"/>
    <property type="molecule type" value="Genomic_DNA"/>
</dbReference>
<dbReference type="Pfam" id="PF00743">
    <property type="entry name" value="FMO-like"/>
    <property type="match status" value="1"/>
</dbReference>
<evidence type="ECO:0000256" key="6">
    <source>
        <dbReference type="ARBA" id="ARBA00023002"/>
    </source>
</evidence>
<evidence type="ECO:0000256" key="4">
    <source>
        <dbReference type="ARBA" id="ARBA00022827"/>
    </source>
</evidence>
<evidence type="ECO:0008006" key="9">
    <source>
        <dbReference type="Google" id="ProtNLM"/>
    </source>
</evidence>
<evidence type="ECO:0000256" key="3">
    <source>
        <dbReference type="ARBA" id="ARBA00022630"/>
    </source>
</evidence>
<comment type="similarity">
    <text evidence="2">Belongs to the FMO family.</text>
</comment>
<reference evidence="7" key="1">
    <citation type="submission" date="2021-02" db="EMBL/GenBank/DDBJ databases">
        <authorList>
            <person name="Nowell W R."/>
        </authorList>
    </citation>
    <scope>NUCLEOTIDE SEQUENCE</scope>
</reference>
<dbReference type="OrthoDB" id="7777654at2759"/>
<dbReference type="InterPro" id="IPR050346">
    <property type="entry name" value="FMO-like"/>
</dbReference>
<comment type="cofactor">
    <cofactor evidence="1">
        <name>FAD</name>
        <dbReference type="ChEBI" id="CHEBI:57692"/>
    </cofactor>
</comment>
<comment type="caution">
    <text evidence="7">The sequence shown here is derived from an EMBL/GenBank/DDBJ whole genome shotgun (WGS) entry which is preliminary data.</text>
</comment>
<sequence length="138" mass="15630">MNYERTKMNLKQLKTGNTRNTYGTKNSGIVEALVNYGCQRKPGIKELKATSIVFDDNTEEEVDEIVCCTGFGNHFAFLETEENAKDVELRQVAKDAQISHNLYKHCVHPLTGVELFFIGFVRPCFGAIPPLAEMQARW</sequence>
<feature type="non-terminal residue" evidence="7">
    <location>
        <position position="138"/>
    </location>
</feature>
<dbReference type="GO" id="GO:0004499">
    <property type="term" value="F:N,N-dimethylaniline monooxygenase activity"/>
    <property type="evidence" value="ECO:0007669"/>
    <property type="project" value="InterPro"/>
</dbReference>
<keyword evidence="4" id="KW-0274">FAD</keyword>
<keyword evidence="6" id="KW-0560">Oxidoreductase</keyword>
<protein>
    <recommendedName>
        <fullName evidence="9">Flavin-containing monooxygenase</fullName>
    </recommendedName>
</protein>
<evidence type="ECO:0000313" key="8">
    <source>
        <dbReference type="Proteomes" id="UP000681722"/>
    </source>
</evidence>
<gene>
    <name evidence="7" type="ORF">SRO942_LOCUS50249</name>
</gene>
<keyword evidence="5" id="KW-0521">NADP</keyword>
<dbReference type="AlphaFoldDB" id="A0A8S2ZQ22"/>
<dbReference type="FunFam" id="3.50.50.60:FF:000023">
    <property type="entry name" value="Dimethylaniline monooxygenase [N-oxide-forming]"/>
    <property type="match status" value="1"/>
</dbReference>
<dbReference type="GO" id="GO:0050660">
    <property type="term" value="F:flavin adenine dinucleotide binding"/>
    <property type="evidence" value="ECO:0007669"/>
    <property type="project" value="InterPro"/>
</dbReference>
<organism evidence="7 8">
    <name type="scientific">Didymodactylos carnosus</name>
    <dbReference type="NCBI Taxonomy" id="1234261"/>
    <lineage>
        <taxon>Eukaryota</taxon>
        <taxon>Metazoa</taxon>
        <taxon>Spiralia</taxon>
        <taxon>Gnathifera</taxon>
        <taxon>Rotifera</taxon>
        <taxon>Eurotatoria</taxon>
        <taxon>Bdelloidea</taxon>
        <taxon>Philodinida</taxon>
        <taxon>Philodinidae</taxon>
        <taxon>Didymodactylos</taxon>
    </lineage>
</organism>
<dbReference type="GO" id="GO:0050661">
    <property type="term" value="F:NADP binding"/>
    <property type="evidence" value="ECO:0007669"/>
    <property type="project" value="InterPro"/>
</dbReference>
<dbReference type="InterPro" id="IPR020946">
    <property type="entry name" value="Flavin_mOase-like"/>
</dbReference>
<proteinExistence type="inferred from homology"/>
<evidence type="ECO:0000256" key="1">
    <source>
        <dbReference type="ARBA" id="ARBA00001974"/>
    </source>
</evidence>
<dbReference type="PANTHER" id="PTHR23023">
    <property type="entry name" value="DIMETHYLANILINE MONOOXYGENASE"/>
    <property type="match status" value="1"/>
</dbReference>
<dbReference type="Proteomes" id="UP000681722">
    <property type="component" value="Unassembled WGS sequence"/>
</dbReference>